<dbReference type="Gene3D" id="1.10.3730.20">
    <property type="match status" value="2"/>
</dbReference>
<sequence>MPLKAVLMALSVAVIWGVNMLTVKGAVGEIPPLMLTAIRFGAVAVLLLPFTKMPSGRFGRLAILSVVFGTGHFGVLFFALSMLDAGPVAIIILLGVPFSSMLATYFFNDRLGWKRLSGMTLAFAGVMIMFWDPTMTDLQLPLLLVVFAAFMWAVANVMIKKLGNIDTFQLNGWMALMAAPQLLILSLVLEPTAVDAIFDASWAAWANTTFTVVMSSIVAYGFWYHLLKTQDVNVVVPWSLLAPVISVAGSFIVFNEPISTLKIIGGLTVLAGVGVIMLRKPPQQQEQGMD</sequence>
<feature type="transmembrane region" description="Helical" evidence="5">
    <location>
        <begin position="235"/>
        <end position="254"/>
    </location>
</feature>
<dbReference type="GO" id="GO:0016020">
    <property type="term" value="C:membrane"/>
    <property type="evidence" value="ECO:0007669"/>
    <property type="project" value="UniProtKB-SubCell"/>
</dbReference>
<dbReference type="InterPro" id="IPR000620">
    <property type="entry name" value="EamA_dom"/>
</dbReference>
<feature type="domain" description="EamA" evidence="6">
    <location>
        <begin position="142"/>
        <end position="277"/>
    </location>
</feature>
<evidence type="ECO:0000256" key="1">
    <source>
        <dbReference type="ARBA" id="ARBA00004141"/>
    </source>
</evidence>
<dbReference type="PANTHER" id="PTHR32322">
    <property type="entry name" value="INNER MEMBRANE TRANSPORTER"/>
    <property type="match status" value="1"/>
</dbReference>
<dbReference type="AlphaFoldDB" id="A0A154L216"/>
<evidence type="ECO:0000256" key="4">
    <source>
        <dbReference type="ARBA" id="ARBA00023136"/>
    </source>
</evidence>
<name>A0A154L216_9PROT</name>
<evidence type="ECO:0000256" key="3">
    <source>
        <dbReference type="ARBA" id="ARBA00022989"/>
    </source>
</evidence>
<comment type="caution">
    <text evidence="7">The sequence shown here is derived from an EMBL/GenBank/DDBJ whole genome shotgun (WGS) entry which is preliminary data.</text>
</comment>
<dbReference type="OrthoDB" id="7158585at2"/>
<keyword evidence="2 5" id="KW-0812">Transmembrane</keyword>
<feature type="transmembrane region" description="Helical" evidence="5">
    <location>
        <begin position="61"/>
        <end position="82"/>
    </location>
</feature>
<feature type="transmembrane region" description="Helical" evidence="5">
    <location>
        <begin position="88"/>
        <end position="107"/>
    </location>
</feature>
<gene>
    <name evidence="7" type="ORF">AUP42_06695</name>
</gene>
<dbReference type="Pfam" id="PF00892">
    <property type="entry name" value="EamA"/>
    <property type="match status" value="2"/>
</dbReference>
<feature type="transmembrane region" description="Helical" evidence="5">
    <location>
        <begin position="170"/>
        <end position="189"/>
    </location>
</feature>
<evidence type="ECO:0000313" key="8">
    <source>
        <dbReference type="Proteomes" id="UP000076335"/>
    </source>
</evidence>
<reference evidence="7 8" key="1">
    <citation type="submission" date="2015-12" db="EMBL/GenBank/DDBJ databases">
        <title>Genome sequence of Thalassospira lucentensis MCCC 1A02072.</title>
        <authorList>
            <person name="Lu L."/>
            <person name="Lai Q."/>
            <person name="Shao Z."/>
            <person name="Qian P."/>
        </authorList>
    </citation>
    <scope>NUCLEOTIDE SEQUENCE [LARGE SCALE GENOMIC DNA]</scope>
    <source>
        <strain evidence="7 8">MCCC 1A02072</strain>
    </source>
</reference>
<feature type="transmembrane region" description="Helical" evidence="5">
    <location>
        <begin position="138"/>
        <end position="158"/>
    </location>
</feature>
<feature type="transmembrane region" description="Helical" evidence="5">
    <location>
        <begin position="116"/>
        <end position="132"/>
    </location>
</feature>
<proteinExistence type="predicted"/>
<dbReference type="Proteomes" id="UP000076335">
    <property type="component" value="Unassembled WGS sequence"/>
</dbReference>
<feature type="transmembrane region" description="Helical" evidence="5">
    <location>
        <begin position="30"/>
        <end position="49"/>
    </location>
</feature>
<feature type="transmembrane region" description="Helical" evidence="5">
    <location>
        <begin position="201"/>
        <end position="223"/>
    </location>
</feature>
<feature type="transmembrane region" description="Helical" evidence="5">
    <location>
        <begin position="260"/>
        <end position="278"/>
    </location>
</feature>
<keyword evidence="4 5" id="KW-0472">Membrane</keyword>
<dbReference type="InterPro" id="IPR037185">
    <property type="entry name" value="EmrE-like"/>
</dbReference>
<protein>
    <submittedName>
        <fullName evidence="7">Multidrug transporter</fullName>
    </submittedName>
</protein>
<accession>A0A154L216</accession>
<organism evidence="7 8">
    <name type="scientific">Thalassospira lucentensis</name>
    <dbReference type="NCBI Taxonomy" id="168935"/>
    <lineage>
        <taxon>Bacteria</taxon>
        <taxon>Pseudomonadati</taxon>
        <taxon>Pseudomonadota</taxon>
        <taxon>Alphaproteobacteria</taxon>
        <taxon>Rhodospirillales</taxon>
        <taxon>Thalassospiraceae</taxon>
        <taxon>Thalassospira</taxon>
    </lineage>
</organism>
<dbReference type="SUPFAM" id="SSF103481">
    <property type="entry name" value="Multidrug resistance efflux transporter EmrE"/>
    <property type="match status" value="2"/>
</dbReference>
<dbReference type="RefSeq" id="WP_062953244.1">
    <property type="nucleotide sequence ID" value="NZ_LPVY01000024.1"/>
</dbReference>
<evidence type="ECO:0000313" key="7">
    <source>
        <dbReference type="EMBL" id="KZB60972.1"/>
    </source>
</evidence>
<feature type="domain" description="EamA" evidence="6">
    <location>
        <begin position="4"/>
        <end position="130"/>
    </location>
</feature>
<evidence type="ECO:0000259" key="6">
    <source>
        <dbReference type="Pfam" id="PF00892"/>
    </source>
</evidence>
<evidence type="ECO:0000256" key="2">
    <source>
        <dbReference type="ARBA" id="ARBA00022692"/>
    </source>
</evidence>
<evidence type="ECO:0000256" key="5">
    <source>
        <dbReference type="SAM" id="Phobius"/>
    </source>
</evidence>
<keyword evidence="3 5" id="KW-1133">Transmembrane helix</keyword>
<dbReference type="InterPro" id="IPR050638">
    <property type="entry name" value="AA-Vitamin_Transporters"/>
</dbReference>
<dbReference type="EMBL" id="LPVY01000024">
    <property type="protein sequence ID" value="KZB60972.1"/>
    <property type="molecule type" value="Genomic_DNA"/>
</dbReference>
<comment type="subcellular location">
    <subcellularLocation>
        <location evidence="1">Membrane</location>
        <topology evidence="1">Multi-pass membrane protein</topology>
    </subcellularLocation>
</comment>
<dbReference type="PANTHER" id="PTHR32322:SF9">
    <property type="entry name" value="AMINO-ACID METABOLITE EFFLUX PUMP-RELATED"/>
    <property type="match status" value="1"/>
</dbReference>